<keyword evidence="1" id="KW-0472">Membrane</keyword>
<sequence length="257" mass="29742">MLEQFLIFFKNIPRHIRHSRYRIFQQKSILMLTVLIALALIVMFKLSFKLFSVTEITQATMMYRLVGILAFGVIVVAIWMNYRNFPRDYYVTRHFNSSPMLHILFSSLVYSFILALMLSVIAIIKPVNASTLVIGVVFYTFVSFVFIALMSYLLGLIRIIYPKLDFIFYCVVAVVFCLLPIIFLSQTIHGGLSHLLMLNPVYYIINGFQQSVIVGSHALNHLGYHFYFVCWLGFIAVLGFALNDYVSQLRPNEHINH</sequence>
<keyword evidence="1" id="KW-0812">Transmembrane</keyword>
<proteinExistence type="predicted"/>
<evidence type="ECO:0000313" key="2">
    <source>
        <dbReference type="EMBL" id="UEX90824.1"/>
    </source>
</evidence>
<accession>A0ABY3PEV2</accession>
<reference evidence="2 3" key="1">
    <citation type="journal article" date="2022" name="Pathogens">
        <title>Staphylococcus ratti sp. nov. Isolated from a Lab Rat.</title>
        <authorList>
            <person name="Kovarovic V."/>
            <person name="Sedlacek I."/>
            <person name="Petras P."/>
            <person name="Kralova S."/>
            <person name="Maslanova I."/>
            <person name="Svec P."/>
            <person name="Neumann-Schaal M."/>
            <person name="Botka T."/>
            <person name="Gelbicova T."/>
            <person name="Stankova E."/>
            <person name="Doskar J."/>
            <person name="Pantucek R."/>
        </authorList>
    </citation>
    <scope>NUCLEOTIDE SEQUENCE [LARGE SCALE GENOMIC DNA]</scope>
    <source>
        <strain evidence="2 3">CCM 9025</strain>
    </source>
</reference>
<protein>
    <submittedName>
        <fullName evidence="2">Teichoic acid translocation permease</fullName>
    </submittedName>
</protein>
<keyword evidence="3" id="KW-1185">Reference proteome</keyword>
<dbReference type="RefSeq" id="WP_229293304.1">
    <property type="nucleotide sequence ID" value="NZ_CP086654.1"/>
</dbReference>
<feature type="transmembrane region" description="Helical" evidence="1">
    <location>
        <begin position="224"/>
        <end position="242"/>
    </location>
</feature>
<keyword evidence="1" id="KW-1133">Transmembrane helix</keyword>
<evidence type="ECO:0000313" key="3">
    <source>
        <dbReference type="Proteomes" id="UP001197626"/>
    </source>
</evidence>
<evidence type="ECO:0000256" key="1">
    <source>
        <dbReference type="SAM" id="Phobius"/>
    </source>
</evidence>
<dbReference type="EMBL" id="CP086654">
    <property type="protein sequence ID" value="UEX90824.1"/>
    <property type="molecule type" value="Genomic_DNA"/>
</dbReference>
<feature type="transmembrane region" description="Helical" evidence="1">
    <location>
        <begin position="29"/>
        <end position="48"/>
    </location>
</feature>
<name>A0ABY3PEV2_9STAP</name>
<organism evidence="2 3">
    <name type="scientific">Staphylococcus ratti</name>
    <dbReference type="NCBI Taxonomy" id="2892440"/>
    <lineage>
        <taxon>Bacteria</taxon>
        <taxon>Bacillati</taxon>
        <taxon>Bacillota</taxon>
        <taxon>Bacilli</taxon>
        <taxon>Bacillales</taxon>
        <taxon>Staphylococcaceae</taxon>
        <taxon>Staphylococcus</taxon>
    </lineage>
</organism>
<feature type="transmembrane region" description="Helical" evidence="1">
    <location>
        <begin position="60"/>
        <end position="82"/>
    </location>
</feature>
<feature type="transmembrane region" description="Helical" evidence="1">
    <location>
        <begin position="166"/>
        <end position="188"/>
    </location>
</feature>
<feature type="transmembrane region" description="Helical" evidence="1">
    <location>
        <begin position="103"/>
        <end position="124"/>
    </location>
</feature>
<dbReference type="Proteomes" id="UP001197626">
    <property type="component" value="Chromosome"/>
</dbReference>
<gene>
    <name evidence="2" type="ORF">LN051_03990</name>
</gene>
<feature type="transmembrane region" description="Helical" evidence="1">
    <location>
        <begin position="130"/>
        <end position="154"/>
    </location>
</feature>